<keyword evidence="2" id="KW-1185">Reference proteome</keyword>
<dbReference type="EMBL" id="CP045900">
    <property type="protein sequence ID" value="QQP42022.1"/>
    <property type="molecule type" value="Genomic_DNA"/>
</dbReference>
<evidence type="ECO:0000313" key="1">
    <source>
        <dbReference type="EMBL" id="QQP42022.1"/>
    </source>
</evidence>
<name>A0A7T8H298_CALRO</name>
<organism evidence="1 2">
    <name type="scientific">Caligus rogercresseyi</name>
    <name type="common">Sea louse</name>
    <dbReference type="NCBI Taxonomy" id="217165"/>
    <lineage>
        <taxon>Eukaryota</taxon>
        <taxon>Metazoa</taxon>
        <taxon>Ecdysozoa</taxon>
        <taxon>Arthropoda</taxon>
        <taxon>Crustacea</taxon>
        <taxon>Multicrustacea</taxon>
        <taxon>Hexanauplia</taxon>
        <taxon>Copepoda</taxon>
        <taxon>Siphonostomatoida</taxon>
        <taxon>Caligidae</taxon>
        <taxon>Caligus</taxon>
    </lineage>
</organism>
<evidence type="ECO:0000313" key="2">
    <source>
        <dbReference type="Proteomes" id="UP000595437"/>
    </source>
</evidence>
<proteinExistence type="predicted"/>
<accession>A0A7T8H298</accession>
<protein>
    <submittedName>
        <fullName evidence="1">Uncharacterized protein</fullName>
    </submittedName>
</protein>
<sequence>MEIVKCGKTLVYDVKKKDWQGHQMQWWALPLIISLVRSSALSGGAIGERNAKSGSSL</sequence>
<reference evidence="2" key="1">
    <citation type="submission" date="2021-01" db="EMBL/GenBank/DDBJ databases">
        <title>Caligus Genome Assembly.</title>
        <authorList>
            <person name="Gallardo-Escarate C."/>
        </authorList>
    </citation>
    <scope>NUCLEOTIDE SEQUENCE [LARGE SCALE GENOMIC DNA]</scope>
</reference>
<dbReference type="Proteomes" id="UP000595437">
    <property type="component" value="Chromosome 11"/>
</dbReference>
<dbReference type="AlphaFoldDB" id="A0A7T8H298"/>
<gene>
    <name evidence="1" type="ORF">FKW44_016562</name>
</gene>